<comment type="caution">
    <text evidence="2">The sequence shown here is derived from an EMBL/GenBank/DDBJ whole genome shotgun (WGS) entry which is preliminary data.</text>
</comment>
<comment type="similarity">
    <text evidence="1">Belongs to the UPF0161 family.</text>
</comment>
<reference evidence="2 3" key="2">
    <citation type="submission" date="2018-03" db="EMBL/GenBank/DDBJ databases">
        <authorList>
            <person name="Keele B.F."/>
        </authorList>
    </citation>
    <scope>NUCLEOTIDE SEQUENCE [LARGE SCALE GENOMIC DNA]</scope>
    <source>
        <strain evidence="2 3">CCALA 016</strain>
    </source>
</reference>
<dbReference type="GO" id="GO:0005886">
    <property type="term" value="C:plasma membrane"/>
    <property type="evidence" value="ECO:0007669"/>
    <property type="project" value="UniProtKB-SubCell"/>
</dbReference>
<dbReference type="NCBIfam" id="TIGR00278">
    <property type="entry name" value="membrane protein insertion efficiency factor YidD"/>
    <property type="match status" value="1"/>
</dbReference>
<keyword evidence="1" id="KW-1003">Cell membrane</keyword>
<evidence type="ECO:0000256" key="1">
    <source>
        <dbReference type="HAMAP-Rule" id="MF_00386"/>
    </source>
</evidence>
<dbReference type="PANTHER" id="PTHR33383:SF1">
    <property type="entry name" value="MEMBRANE PROTEIN INSERTION EFFICIENCY FACTOR-RELATED"/>
    <property type="match status" value="1"/>
</dbReference>
<proteinExistence type="inferred from homology"/>
<gene>
    <name evidence="2" type="ORF">C7H19_16310</name>
</gene>
<dbReference type="InterPro" id="IPR002696">
    <property type="entry name" value="Membr_insert_effic_factor_YidD"/>
</dbReference>
<comment type="function">
    <text evidence="1">Could be involved in insertion of integral membrane proteins into the membrane.</text>
</comment>
<accession>A0A2T1LV65</accession>
<evidence type="ECO:0000313" key="3">
    <source>
        <dbReference type="Proteomes" id="UP000239001"/>
    </source>
</evidence>
<dbReference type="SMART" id="SM01234">
    <property type="entry name" value="Haemolytic"/>
    <property type="match status" value="1"/>
</dbReference>
<keyword evidence="3" id="KW-1185">Reference proteome</keyword>
<dbReference type="PANTHER" id="PTHR33383">
    <property type="entry name" value="MEMBRANE PROTEIN INSERTION EFFICIENCY FACTOR-RELATED"/>
    <property type="match status" value="1"/>
</dbReference>
<dbReference type="HAMAP" id="MF_00386">
    <property type="entry name" value="UPF0161_YidD"/>
    <property type="match status" value="1"/>
</dbReference>
<dbReference type="Proteomes" id="UP000239001">
    <property type="component" value="Unassembled WGS sequence"/>
</dbReference>
<dbReference type="AlphaFoldDB" id="A0A2T1LV65"/>
<sequence>MKFILIGLIRGYRLFISPLFPPSCRFRPTCSVYAIEAIDRFGPLRGIWLATKRVLRCHPWHPGGYDPVPMSQNQDKHHDSCC</sequence>
<dbReference type="OrthoDB" id="9801753at2"/>
<dbReference type="RefSeq" id="WP_106457982.1">
    <property type="nucleotide sequence ID" value="NZ_PXOH01000019.1"/>
</dbReference>
<protein>
    <recommendedName>
        <fullName evidence="1">Putative membrane protein insertion efficiency factor</fullName>
    </recommendedName>
</protein>
<dbReference type="EMBL" id="PXOH01000019">
    <property type="protein sequence ID" value="PSF35569.1"/>
    <property type="molecule type" value="Genomic_DNA"/>
</dbReference>
<organism evidence="2 3">
    <name type="scientific">Aphanothece hegewaldii CCALA 016</name>
    <dbReference type="NCBI Taxonomy" id="2107694"/>
    <lineage>
        <taxon>Bacteria</taxon>
        <taxon>Bacillati</taxon>
        <taxon>Cyanobacteriota</taxon>
        <taxon>Cyanophyceae</taxon>
        <taxon>Oscillatoriophycideae</taxon>
        <taxon>Chroococcales</taxon>
        <taxon>Aphanothecaceae</taxon>
        <taxon>Aphanothece</taxon>
    </lineage>
</organism>
<evidence type="ECO:0000313" key="2">
    <source>
        <dbReference type="EMBL" id="PSF35569.1"/>
    </source>
</evidence>
<name>A0A2T1LV65_9CHRO</name>
<reference evidence="2 3" key="1">
    <citation type="submission" date="2018-03" db="EMBL/GenBank/DDBJ databases">
        <title>The ancient ancestry and fast evolution of plastids.</title>
        <authorList>
            <person name="Moore K.R."/>
            <person name="Magnabosco C."/>
            <person name="Momper L."/>
            <person name="Gold D.A."/>
            <person name="Bosak T."/>
            <person name="Fournier G.P."/>
        </authorList>
    </citation>
    <scope>NUCLEOTIDE SEQUENCE [LARGE SCALE GENOMIC DNA]</scope>
    <source>
        <strain evidence="2 3">CCALA 016</strain>
    </source>
</reference>
<dbReference type="Pfam" id="PF01809">
    <property type="entry name" value="YidD"/>
    <property type="match status" value="1"/>
</dbReference>
<comment type="subcellular location">
    <subcellularLocation>
        <location evidence="1">Cell membrane</location>
        <topology evidence="1">Peripheral membrane protein</topology>
        <orientation evidence="1">Cytoplasmic side</orientation>
    </subcellularLocation>
</comment>
<keyword evidence="1" id="KW-0472">Membrane</keyword>